<gene>
    <name evidence="1" type="ORF">ES754_01290</name>
</gene>
<organism evidence="1 2">
    <name type="scientific">Psychrobacter frigidicola</name>
    <dbReference type="NCBI Taxonomy" id="45611"/>
    <lineage>
        <taxon>Bacteria</taxon>
        <taxon>Pseudomonadati</taxon>
        <taxon>Pseudomonadota</taxon>
        <taxon>Gammaproteobacteria</taxon>
        <taxon>Moraxellales</taxon>
        <taxon>Moraxellaceae</taxon>
        <taxon>Psychrobacter</taxon>
    </lineage>
</organism>
<dbReference type="EMBL" id="VORZ01000001">
    <property type="protein sequence ID" value="TXD97651.1"/>
    <property type="molecule type" value="Genomic_DNA"/>
</dbReference>
<evidence type="ECO:0000313" key="1">
    <source>
        <dbReference type="EMBL" id="TXD97651.1"/>
    </source>
</evidence>
<name>A0A5C7A2Q0_9GAMM</name>
<dbReference type="Proteomes" id="UP000321903">
    <property type="component" value="Unassembled WGS sequence"/>
</dbReference>
<dbReference type="OrthoDB" id="7027094at2"/>
<reference evidence="1 2" key="1">
    <citation type="submission" date="2019-08" db="EMBL/GenBank/DDBJ databases">
        <title>Genome sequence of Psychrobacter frigidicola ACAM304 (type strain).</title>
        <authorList>
            <person name="Bowman J.P."/>
        </authorList>
    </citation>
    <scope>NUCLEOTIDE SEQUENCE [LARGE SCALE GENOMIC DNA]</scope>
    <source>
        <strain evidence="1 2">ACAM 304</strain>
    </source>
</reference>
<protein>
    <submittedName>
        <fullName evidence="1">Uncharacterized protein</fullName>
    </submittedName>
</protein>
<dbReference type="AlphaFoldDB" id="A0A5C7A2Q0"/>
<comment type="caution">
    <text evidence="1">The sequence shown here is derived from an EMBL/GenBank/DDBJ whole genome shotgun (WGS) entry which is preliminary data.</text>
</comment>
<sequence length="79" mass="8843">MKAFRSGIVRIYTLCLLRLSLIKMWSAFLVSMLMMAPMMEANARNYPCSGKMGGVSHCKDGKFVCKNGKISQSKKTCSR</sequence>
<evidence type="ECO:0000313" key="2">
    <source>
        <dbReference type="Proteomes" id="UP000321903"/>
    </source>
</evidence>
<accession>A0A5C7A2Q0</accession>
<proteinExistence type="predicted"/>
<keyword evidence="2" id="KW-1185">Reference proteome</keyword>